<dbReference type="InterPro" id="IPR015424">
    <property type="entry name" value="PyrdxlP-dep_Trfase"/>
</dbReference>
<evidence type="ECO:0000256" key="4">
    <source>
        <dbReference type="ARBA" id="ARBA00022679"/>
    </source>
</evidence>
<proteinExistence type="inferred from homology"/>
<reference evidence="7 8" key="1">
    <citation type="submission" date="2020-04" db="EMBL/GenBank/DDBJ databases">
        <title>MicrobeNet Type strains.</title>
        <authorList>
            <person name="Nicholson A.C."/>
        </authorList>
    </citation>
    <scope>NUCLEOTIDE SEQUENCE [LARGE SCALE GENOMIC DNA]</scope>
    <source>
        <strain evidence="7 8">ATCC BAA-788</strain>
    </source>
</reference>
<comment type="similarity">
    <text evidence="2">Belongs to the class-I pyridoxal-phosphate-dependent aminotransferase family.</text>
</comment>
<dbReference type="Pfam" id="PF00155">
    <property type="entry name" value="Aminotran_1_2"/>
    <property type="match status" value="1"/>
</dbReference>
<evidence type="ECO:0000256" key="1">
    <source>
        <dbReference type="ARBA" id="ARBA00001933"/>
    </source>
</evidence>
<keyword evidence="4 7" id="KW-0808">Transferase</keyword>
<dbReference type="SUPFAM" id="SSF53383">
    <property type="entry name" value="PLP-dependent transferases"/>
    <property type="match status" value="1"/>
</dbReference>
<dbReference type="GO" id="GO:0030170">
    <property type="term" value="F:pyridoxal phosphate binding"/>
    <property type="evidence" value="ECO:0007669"/>
    <property type="project" value="InterPro"/>
</dbReference>
<protein>
    <submittedName>
        <fullName evidence="7">Pyridoxal phosphate-dependent aminotransferase</fullName>
    </submittedName>
</protein>
<evidence type="ECO:0000256" key="3">
    <source>
        <dbReference type="ARBA" id="ARBA00022576"/>
    </source>
</evidence>
<dbReference type="RefSeq" id="WP_168628763.1">
    <property type="nucleotide sequence ID" value="NZ_BONL01000010.1"/>
</dbReference>
<accession>A0A7X6QY36</accession>
<dbReference type="GO" id="GO:0006520">
    <property type="term" value="P:amino acid metabolic process"/>
    <property type="evidence" value="ECO:0007669"/>
    <property type="project" value="InterPro"/>
</dbReference>
<name>A0A7X6QY36_9CELL</name>
<dbReference type="GO" id="GO:0008483">
    <property type="term" value="F:transaminase activity"/>
    <property type="evidence" value="ECO:0007669"/>
    <property type="project" value="UniProtKB-KW"/>
</dbReference>
<dbReference type="PANTHER" id="PTHR46383">
    <property type="entry name" value="ASPARTATE AMINOTRANSFERASE"/>
    <property type="match status" value="1"/>
</dbReference>
<evidence type="ECO:0000259" key="6">
    <source>
        <dbReference type="Pfam" id="PF00155"/>
    </source>
</evidence>
<dbReference type="InterPro" id="IPR004839">
    <property type="entry name" value="Aminotransferase_I/II_large"/>
</dbReference>
<sequence>MIRHLADIHRRYRARVPRIASHAATVPASGIRRVTELAWSTPGAIVLSVGEPDLPTAPHILAAARDALDRDDTRYTPNGGIPALRDAVAAGLGPVHALPVRRDNVWVTAGGAQALHLALSLTVGAGDEVLVPDPGYPPFSMAAHLLQATPRPYPLHPERGFLPGPADVAAAITDRTRLLVLNSPSNPLGTTLPDPLVAELVALARAHDLWLLSDECYAAFADGPHVPPGAHDTDGRVLTLHTFSKDHAMTGMRVGALIVPDQLAPLMPTVQEAIVSCVNSPAQYAALAALTGPQDDVHTARATYAAHRELATAVLDRLGIPYLAAAGGLYLWADLSHATGGDVAAFCEDLVLTRGVAVAPGSAFGARGEGWIRVSLTASAADLREGLGRLPARR</sequence>
<keyword evidence="8" id="KW-1185">Reference proteome</keyword>
<dbReference type="EMBL" id="JAAXOX010000001">
    <property type="protein sequence ID" value="NKY21713.1"/>
    <property type="molecule type" value="Genomic_DNA"/>
</dbReference>
<comment type="caution">
    <text evidence="7">The sequence shown here is derived from an EMBL/GenBank/DDBJ whole genome shotgun (WGS) entry which is preliminary data.</text>
</comment>
<dbReference type="InterPro" id="IPR015421">
    <property type="entry name" value="PyrdxlP-dep_Trfase_major"/>
</dbReference>
<comment type="cofactor">
    <cofactor evidence="1">
        <name>pyridoxal 5'-phosphate</name>
        <dbReference type="ChEBI" id="CHEBI:597326"/>
    </cofactor>
</comment>
<gene>
    <name evidence="7" type="ORF">HGA03_03430</name>
</gene>
<keyword evidence="3 7" id="KW-0032">Aminotransferase</keyword>
<dbReference type="PANTHER" id="PTHR46383:SF1">
    <property type="entry name" value="ASPARTATE AMINOTRANSFERASE"/>
    <property type="match status" value="1"/>
</dbReference>
<organism evidence="7 8">
    <name type="scientific">Cellulomonas denverensis</name>
    <dbReference type="NCBI Taxonomy" id="264297"/>
    <lineage>
        <taxon>Bacteria</taxon>
        <taxon>Bacillati</taxon>
        <taxon>Actinomycetota</taxon>
        <taxon>Actinomycetes</taxon>
        <taxon>Micrococcales</taxon>
        <taxon>Cellulomonadaceae</taxon>
        <taxon>Cellulomonas</taxon>
    </lineage>
</organism>
<feature type="domain" description="Aminotransferase class I/classII large" evidence="6">
    <location>
        <begin position="45"/>
        <end position="390"/>
    </location>
</feature>
<evidence type="ECO:0000313" key="8">
    <source>
        <dbReference type="Proteomes" id="UP000581206"/>
    </source>
</evidence>
<dbReference type="AlphaFoldDB" id="A0A7X6QY36"/>
<dbReference type="Gene3D" id="3.40.640.10">
    <property type="entry name" value="Type I PLP-dependent aspartate aminotransferase-like (Major domain)"/>
    <property type="match status" value="1"/>
</dbReference>
<evidence type="ECO:0000256" key="5">
    <source>
        <dbReference type="ARBA" id="ARBA00022898"/>
    </source>
</evidence>
<dbReference type="CDD" id="cd00609">
    <property type="entry name" value="AAT_like"/>
    <property type="match status" value="1"/>
</dbReference>
<evidence type="ECO:0000313" key="7">
    <source>
        <dbReference type="EMBL" id="NKY21713.1"/>
    </source>
</evidence>
<dbReference type="InterPro" id="IPR050596">
    <property type="entry name" value="AspAT/PAT-like"/>
</dbReference>
<keyword evidence="5" id="KW-0663">Pyridoxal phosphate</keyword>
<dbReference type="Proteomes" id="UP000581206">
    <property type="component" value="Unassembled WGS sequence"/>
</dbReference>
<evidence type="ECO:0000256" key="2">
    <source>
        <dbReference type="ARBA" id="ARBA00007441"/>
    </source>
</evidence>